<protein>
    <recommendedName>
        <fullName evidence="3">PIN domain-containing protein</fullName>
    </recommendedName>
</protein>
<dbReference type="RefSeq" id="WP_419895196.1">
    <property type="nucleotide sequence ID" value="NZ_CP124591.1"/>
</dbReference>
<name>A0AAU6RKY4_9STAP</name>
<gene>
    <name evidence="1" type="ORF">QA539_10505</name>
</gene>
<sequence>MKVSCVCDANVWVDACHCDSEVDYLRNYSVVGFVEQVHNEIVKFEKNKDKFRYIYTKYQENQHLYQVLKVSDLKELEVQFLHQLRQRNFDDIDNSNKTIKNLGEYASLYFAFHMKIPYIHTTDLSFIEEEAGILPGIEMKTWNEICDEISIDDDDRMMKNKTIQIKKEEFNRKREEFKETKKSNLDNRLAKLVNKTNNRRNK</sequence>
<organism evidence="1 2">
    <name type="scientific">Macrococcus psychrotolerans</name>
    <dbReference type="NCBI Taxonomy" id="3039389"/>
    <lineage>
        <taxon>Bacteria</taxon>
        <taxon>Bacillati</taxon>
        <taxon>Bacillota</taxon>
        <taxon>Bacilli</taxon>
        <taxon>Bacillales</taxon>
        <taxon>Staphylococcaceae</taxon>
        <taxon>Macrococcus</taxon>
    </lineage>
</organism>
<dbReference type="AlphaFoldDB" id="A0AAU6RKY4"/>
<reference evidence="1 2" key="1">
    <citation type="submission" date="2023-04" db="EMBL/GenBank/DDBJ databases">
        <title>Macrococci isolated from food, foodproducing animals, and human clinical materials.</title>
        <authorList>
            <person name="Maslanova I."/>
            <person name="Svec P."/>
            <person name="Sedlacek I."/>
            <person name="Novakova D."/>
            <person name="Keller J.E."/>
            <person name="Schwendener S."/>
            <person name="Finstrlova A."/>
            <person name="Botka T."/>
            <person name="Kovarovic V."/>
            <person name="Petras P."/>
            <person name="Perreten V."/>
            <person name="Pantucek R."/>
        </authorList>
    </citation>
    <scope>NUCLEOTIDE SEQUENCE [LARGE SCALE GENOMIC DNA]</scope>
    <source>
        <strain evidence="1 2">CCM 8659</strain>
    </source>
</reference>
<accession>A0AAU6RKY4</accession>
<dbReference type="KEGG" id="mpsh:QA539_10505"/>
<evidence type="ECO:0000313" key="1">
    <source>
        <dbReference type="EMBL" id="WZE70883.1"/>
    </source>
</evidence>
<dbReference type="Proteomes" id="UP001465447">
    <property type="component" value="Chromosome"/>
</dbReference>
<proteinExistence type="predicted"/>
<dbReference type="EMBL" id="CP124591">
    <property type="protein sequence ID" value="WZE70883.1"/>
    <property type="molecule type" value="Genomic_DNA"/>
</dbReference>
<keyword evidence="2" id="KW-1185">Reference proteome</keyword>
<evidence type="ECO:0008006" key="3">
    <source>
        <dbReference type="Google" id="ProtNLM"/>
    </source>
</evidence>
<evidence type="ECO:0000313" key="2">
    <source>
        <dbReference type="Proteomes" id="UP001465447"/>
    </source>
</evidence>